<feature type="transmembrane region" description="Helical" evidence="25">
    <location>
        <begin position="223"/>
        <end position="242"/>
    </location>
</feature>
<feature type="domain" description="Major facilitator superfamily (MFS) profile" evidence="26">
    <location>
        <begin position="1"/>
        <end position="363"/>
    </location>
</feature>
<comment type="catalytic activity">
    <reaction evidence="11">
        <text>L-alpha-aminoacyl-L-histidine(out) = L-alpha-aminoacyl-L-histidine(in)</text>
        <dbReference type="Rhea" id="RHEA:79375"/>
        <dbReference type="ChEBI" id="CHEBI:229967"/>
    </reaction>
</comment>
<dbReference type="EMBL" id="GIBP01003733">
    <property type="protein sequence ID" value="NDV32702.1"/>
    <property type="molecule type" value="Transcribed_RNA"/>
</dbReference>
<comment type="catalytic activity">
    <reaction evidence="15">
        <text>L-arginyl-L-alpha-amino acid(out) = L-arginyl-L-alpha-amino acid(in)</text>
        <dbReference type="Rhea" id="RHEA:79371"/>
        <dbReference type="ChEBI" id="CHEBI:84315"/>
    </reaction>
</comment>
<feature type="transmembrane region" description="Helical" evidence="25">
    <location>
        <begin position="104"/>
        <end position="124"/>
    </location>
</feature>
<dbReference type="GO" id="GO:0022857">
    <property type="term" value="F:transmembrane transporter activity"/>
    <property type="evidence" value="ECO:0007669"/>
    <property type="project" value="InterPro"/>
</dbReference>
<dbReference type="Gene3D" id="1.20.1250.20">
    <property type="entry name" value="MFS general substrate transporter like domains"/>
    <property type="match status" value="1"/>
</dbReference>
<dbReference type="InterPro" id="IPR011701">
    <property type="entry name" value="MFS"/>
</dbReference>
<comment type="catalytic activity">
    <reaction evidence="14">
        <text>L-aspartyl-L-lysine(out) = L-aspartyl-L-lysine(in)</text>
        <dbReference type="Rhea" id="RHEA:79411"/>
        <dbReference type="ChEBI" id="CHEBI:229953"/>
    </reaction>
</comment>
<keyword evidence="3" id="KW-0813">Transport</keyword>
<evidence type="ECO:0000256" key="15">
    <source>
        <dbReference type="ARBA" id="ARBA00044899"/>
    </source>
</evidence>
<comment type="catalytic activity">
    <reaction evidence="9">
        <text>L-histidyl-glycine(out) = L-histidyl-glycine(in)</text>
        <dbReference type="Rhea" id="RHEA:79395"/>
        <dbReference type="ChEBI" id="CHEBI:229957"/>
    </reaction>
</comment>
<evidence type="ECO:0000256" key="22">
    <source>
        <dbReference type="ARBA" id="ARBA00045018"/>
    </source>
</evidence>
<dbReference type="SUPFAM" id="SSF103473">
    <property type="entry name" value="MFS general substrate transporter"/>
    <property type="match status" value="1"/>
</dbReference>
<evidence type="ECO:0000259" key="26">
    <source>
        <dbReference type="PROSITE" id="PS50850"/>
    </source>
</evidence>
<sequence length="371" mass="41234">MMNDTGLGGADYVGYLYTFYFMLVPFYCIYSGLVIDSGGFALALSSGLLLTLFGTLTTTMAALHSSYPLMLLGRVMSGGCEAVESTLLAYIAIVCRGSLKWEGFAFALSNAMLNLGNVILFFLVPPLLQYGYLYSLGSTVILSVFAILATFAILGMDRRLDLSKERDPEVKESIQLSAIWQQSTKFWLITYLSASNLGIYFNILSFCVLYEYNAGYSTETSGYIPALCSMISLLSPLAMLIIDRYRIHNIVLFSGAIVNVACFFFLSLELPFPFIFFISMGVVYTTSDPIYLELISNEVHQNFLGTAFSLQTIIHAVLHIMYPAIGGWISVRFGWFGFFLFFFGCSTLNLVVLVVYFLLAKRIIGTKYAVI</sequence>
<evidence type="ECO:0000256" key="8">
    <source>
        <dbReference type="ARBA" id="ARBA00044876"/>
    </source>
</evidence>
<comment type="catalytic activity">
    <reaction evidence="19">
        <text>L-alanyl-L-lysine(out) = L-alanyl-L-lysine(in)</text>
        <dbReference type="Rhea" id="RHEA:79415"/>
        <dbReference type="ChEBI" id="CHEBI:192470"/>
    </reaction>
</comment>
<feature type="transmembrane region" description="Helical" evidence="25">
    <location>
        <begin position="186"/>
        <end position="211"/>
    </location>
</feature>
<evidence type="ECO:0000256" key="14">
    <source>
        <dbReference type="ARBA" id="ARBA00044898"/>
    </source>
</evidence>
<dbReference type="InterPro" id="IPR020846">
    <property type="entry name" value="MFS_dom"/>
</dbReference>
<comment type="catalytic activity">
    <reaction evidence="17">
        <text>L-arginyl-glycine(out) = L-arginyl-glycine(in)</text>
        <dbReference type="Rhea" id="RHEA:79391"/>
        <dbReference type="ChEBI" id="CHEBI:229955"/>
    </reaction>
</comment>
<reference evidence="27" key="1">
    <citation type="journal article" date="2020" name="J. Eukaryot. Microbiol.">
        <title>De novo Sequencing, Assembly and Annotation of the Transcriptome for the Free-Living Testate Amoeba Arcella intermedia.</title>
        <authorList>
            <person name="Ribeiro G.M."/>
            <person name="Porfirio-Sousa A.L."/>
            <person name="Maurer-Alcala X.X."/>
            <person name="Katz L.A."/>
            <person name="Lahr D.J.G."/>
        </authorList>
    </citation>
    <scope>NUCLEOTIDE SEQUENCE</scope>
</reference>
<evidence type="ECO:0000256" key="5">
    <source>
        <dbReference type="ARBA" id="ARBA00022989"/>
    </source>
</evidence>
<evidence type="ECO:0000256" key="21">
    <source>
        <dbReference type="ARBA" id="ARBA00044985"/>
    </source>
</evidence>
<keyword evidence="4 25" id="KW-0812">Transmembrane</keyword>
<dbReference type="GO" id="GO:0005765">
    <property type="term" value="C:lysosomal membrane"/>
    <property type="evidence" value="ECO:0007669"/>
    <property type="project" value="UniProtKB-SubCell"/>
</dbReference>
<protein>
    <recommendedName>
        <fullName evidence="21">Lysosomal dipeptide transporter MFSD1</fullName>
    </recommendedName>
    <alternativeName>
        <fullName evidence="22">Major facilitator superfamily domain-containing protein 1</fullName>
    </alternativeName>
</protein>
<keyword evidence="7" id="KW-0458">Lysosome</keyword>
<evidence type="ECO:0000256" key="2">
    <source>
        <dbReference type="ARBA" id="ARBA00008335"/>
    </source>
</evidence>
<comment type="catalytic activity">
    <reaction evidence="12">
        <text>L-lysyl-L-alpha-amino acid(out) = L-lysyl-L-alpha-amino acid(in)</text>
        <dbReference type="Rhea" id="RHEA:79387"/>
        <dbReference type="ChEBI" id="CHEBI:229965"/>
    </reaction>
</comment>
<evidence type="ECO:0000256" key="1">
    <source>
        <dbReference type="ARBA" id="ARBA00004155"/>
    </source>
</evidence>
<proteinExistence type="inferred from homology"/>
<dbReference type="PROSITE" id="PS50850">
    <property type="entry name" value="MFS"/>
    <property type="match status" value="1"/>
</dbReference>
<feature type="transmembrane region" description="Helical" evidence="25">
    <location>
        <begin position="334"/>
        <end position="359"/>
    </location>
</feature>
<evidence type="ECO:0000256" key="13">
    <source>
        <dbReference type="ARBA" id="ARBA00044893"/>
    </source>
</evidence>
<feature type="transmembrane region" description="Helical" evidence="25">
    <location>
        <begin position="303"/>
        <end position="322"/>
    </location>
</feature>
<evidence type="ECO:0000256" key="9">
    <source>
        <dbReference type="ARBA" id="ARBA00044878"/>
    </source>
</evidence>
<dbReference type="PANTHER" id="PTHR23512:SF3">
    <property type="entry name" value="MAJOR FACILITATOR SUPERFAMILY DOMAIN-CONTAINING PROTEIN 1"/>
    <property type="match status" value="1"/>
</dbReference>
<dbReference type="AlphaFoldDB" id="A0A6B2L6S7"/>
<comment type="function">
    <text evidence="23">Lysosomal dipeptide uniporter that selectively exports lysine, arginine or histidine-containing dipeptides with a net positive charge from the lysosome lumen into the cytosol. Could play a role in a specific type of protein O-glycosylation indirectly regulating macrophages migration and tissue invasion. Also essential for liver homeostasis.</text>
</comment>
<evidence type="ECO:0000256" key="3">
    <source>
        <dbReference type="ARBA" id="ARBA00022448"/>
    </source>
</evidence>
<evidence type="ECO:0000256" key="16">
    <source>
        <dbReference type="ARBA" id="ARBA00044900"/>
    </source>
</evidence>
<comment type="catalytic activity">
    <reaction evidence="20">
        <text>L-lysyl-glycine(out) = L-lysyl-glycine(in)</text>
        <dbReference type="Rhea" id="RHEA:79407"/>
        <dbReference type="ChEBI" id="CHEBI:191202"/>
    </reaction>
</comment>
<feature type="transmembrane region" description="Helical" evidence="25">
    <location>
        <begin position="40"/>
        <end position="63"/>
    </location>
</feature>
<feature type="transmembrane region" description="Helical" evidence="25">
    <location>
        <begin position="130"/>
        <end position="154"/>
    </location>
</feature>
<evidence type="ECO:0000256" key="17">
    <source>
        <dbReference type="ARBA" id="ARBA00044903"/>
    </source>
</evidence>
<comment type="catalytic activity">
    <reaction evidence="18">
        <text>L-histidyl-L-alpha-amino acid(out) = L-histidyl-L-alpha-amino acid(in)</text>
        <dbReference type="Rhea" id="RHEA:79379"/>
        <dbReference type="ChEBI" id="CHEBI:229964"/>
    </reaction>
</comment>
<evidence type="ECO:0000256" key="4">
    <source>
        <dbReference type="ARBA" id="ARBA00022692"/>
    </source>
</evidence>
<keyword evidence="6 25" id="KW-0472">Membrane</keyword>
<dbReference type="PANTHER" id="PTHR23512">
    <property type="entry name" value="MAJOR FACILITATOR SUPERFAMILY DOMAIN-CONTAINING PROTEIN 1"/>
    <property type="match status" value="1"/>
</dbReference>
<organism evidence="27">
    <name type="scientific">Arcella intermedia</name>
    <dbReference type="NCBI Taxonomy" id="1963864"/>
    <lineage>
        <taxon>Eukaryota</taxon>
        <taxon>Amoebozoa</taxon>
        <taxon>Tubulinea</taxon>
        <taxon>Elardia</taxon>
        <taxon>Arcellinida</taxon>
        <taxon>Sphaerothecina</taxon>
        <taxon>Arcellidae</taxon>
        <taxon>Arcella</taxon>
    </lineage>
</organism>
<comment type="similarity">
    <text evidence="2">Belongs to the major facilitator superfamily.</text>
</comment>
<evidence type="ECO:0000256" key="11">
    <source>
        <dbReference type="ARBA" id="ARBA00044884"/>
    </source>
</evidence>
<evidence type="ECO:0000256" key="12">
    <source>
        <dbReference type="ARBA" id="ARBA00044891"/>
    </source>
</evidence>
<feature type="transmembrane region" description="Helical" evidence="25">
    <location>
        <begin position="69"/>
        <end position="92"/>
    </location>
</feature>
<feature type="transmembrane region" description="Helical" evidence="25">
    <location>
        <begin position="249"/>
        <end position="268"/>
    </location>
</feature>
<evidence type="ECO:0000256" key="25">
    <source>
        <dbReference type="SAM" id="Phobius"/>
    </source>
</evidence>
<feature type="transmembrane region" description="Helical" evidence="25">
    <location>
        <begin position="274"/>
        <end position="291"/>
    </location>
</feature>
<evidence type="ECO:0000256" key="10">
    <source>
        <dbReference type="ARBA" id="ARBA00044881"/>
    </source>
</evidence>
<dbReference type="Pfam" id="PF07690">
    <property type="entry name" value="MFS_1"/>
    <property type="match status" value="1"/>
</dbReference>
<comment type="subcellular location">
    <subcellularLocation>
        <location evidence="1">Lysosome membrane</location>
        <topology evidence="1">Multi-pass membrane protein</topology>
    </subcellularLocation>
</comment>
<keyword evidence="5 25" id="KW-1133">Transmembrane helix</keyword>
<name>A0A6B2L6S7_9EUKA</name>
<dbReference type="InterPro" id="IPR052187">
    <property type="entry name" value="MFSD1"/>
</dbReference>
<evidence type="ECO:0000256" key="24">
    <source>
        <dbReference type="ARBA" id="ARBA00046376"/>
    </source>
</evidence>
<evidence type="ECO:0000256" key="6">
    <source>
        <dbReference type="ARBA" id="ARBA00023136"/>
    </source>
</evidence>
<comment type="catalytic activity">
    <reaction evidence="10">
        <text>L-alpha-aminoacyl-L-arginine(out) = L-alpha-aminoacyl-L-arginine(in)</text>
        <dbReference type="Rhea" id="RHEA:79367"/>
        <dbReference type="ChEBI" id="CHEBI:229968"/>
    </reaction>
</comment>
<evidence type="ECO:0000256" key="7">
    <source>
        <dbReference type="ARBA" id="ARBA00023228"/>
    </source>
</evidence>
<evidence type="ECO:0000313" key="27">
    <source>
        <dbReference type="EMBL" id="NDV32702.1"/>
    </source>
</evidence>
<evidence type="ECO:0000256" key="19">
    <source>
        <dbReference type="ARBA" id="ARBA00044919"/>
    </source>
</evidence>
<comment type="catalytic activity">
    <reaction evidence="16">
        <text>L-lysyl-L-lysine(out) = L-lysyl-L-lysine(in)</text>
        <dbReference type="Rhea" id="RHEA:79403"/>
        <dbReference type="ChEBI" id="CHEBI:229956"/>
    </reaction>
</comment>
<feature type="transmembrane region" description="Helical" evidence="25">
    <location>
        <begin position="12"/>
        <end position="33"/>
    </location>
</feature>
<evidence type="ECO:0000256" key="18">
    <source>
        <dbReference type="ARBA" id="ARBA00044912"/>
    </source>
</evidence>
<dbReference type="CDD" id="cd06174">
    <property type="entry name" value="MFS"/>
    <property type="match status" value="1"/>
</dbReference>
<accession>A0A6B2L6S7</accession>
<evidence type="ECO:0000256" key="23">
    <source>
        <dbReference type="ARBA" id="ARBA00045709"/>
    </source>
</evidence>
<comment type="catalytic activity">
    <reaction evidence="13">
        <text>L-alpha-aminoacyl-L-lysine(out) = L-alpha-aminoacyl-L-lysine(in)</text>
        <dbReference type="Rhea" id="RHEA:79383"/>
        <dbReference type="ChEBI" id="CHEBI:229966"/>
    </reaction>
</comment>
<dbReference type="InterPro" id="IPR036259">
    <property type="entry name" value="MFS_trans_sf"/>
</dbReference>
<evidence type="ECO:0000256" key="20">
    <source>
        <dbReference type="ARBA" id="ARBA00044924"/>
    </source>
</evidence>
<comment type="subunit">
    <text evidence="24">Homodimer. Interacts with lysosomal protein GLMP (via lumenal domain); the interaction starts while both proteins are still in the endoplasmic reticulum and is required for stabilization of MFSD1 in lysosomes but has no direct effect on its targeting to lysosomes or transporter activity.</text>
</comment>
<comment type="catalytic activity">
    <reaction evidence="8">
        <text>L-lysyl-L-alanine(out) = L-lysyl-L-alanine(in)</text>
        <dbReference type="Rhea" id="RHEA:79399"/>
        <dbReference type="ChEBI" id="CHEBI:229954"/>
    </reaction>
</comment>